<evidence type="ECO:0008006" key="4">
    <source>
        <dbReference type="Google" id="ProtNLM"/>
    </source>
</evidence>
<keyword evidence="1" id="KW-1133">Transmembrane helix</keyword>
<sequence length="383" mass="44685">MYGYMGHDHDILIGKVIIGWFFFIPMVIIGTKVKGDFFYTIWHVIFILYFFGQVIYYQFNDGLIQPMASNAILLLVLFSCSFFRMEFKIIRLKGEMLTIVLLISVILFVPIFIKYLPHVNYRNLMLSDVYETRLYFRGIQDSYFGYLSAPLSRVILPSLLIIGLLNKNWWLVLLGVFMISFIFLVGALKSIFIGMIAAIFFFKGRNYLDKLHNLLYLFFGLCFLGLIVFLVSDNTFLVNSFLRRVLFTPARMDNTFYSYFGSNPTFWSHNSIGGLFFKYPLEQTPNYYVGEVLLQKEGLNANVGLITEGYFSMGYIGVLLHSLFIGFVFLLLKQIKMNPIFFGLVFVYIYYMNTSFFTTLLLTHGLVFFVIFAYLFLNRSYAR</sequence>
<dbReference type="RefSeq" id="WP_192460533.1">
    <property type="nucleotide sequence ID" value="NZ_JACYFJ010000001.1"/>
</dbReference>
<gene>
    <name evidence="2" type="ORF">ACFOUT_08020</name>
</gene>
<feature type="transmembrane region" description="Helical" evidence="1">
    <location>
        <begin position="12"/>
        <end position="30"/>
    </location>
</feature>
<feature type="transmembrane region" description="Helical" evidence="1">
    <location>
        <begin position="214"/>
        <end position="232"/>
    </location>
</feature>
<feature type="transmembrane region" description="Helical" evidence="1">
    <location>
        <begin position="310"/>
        <end position="332"/>
    </location>
</feature>
<evidence type="ECO:0000256" key="1">
    <source>
        <dbReference type="SAM" id="Phobius"/>
    </source>
</evidence>
<feature type="transmembrane region" description="Helical" evidence="1">
    <location>
        <begin position="37"/>
        <end position="57"/>
    </location>
</feature>
<feature type="transmembrane region" description="Helical" evidence="1">
    <location>
        <begin position="169"/>
        <end position="202"/>
    </location>
</feature>
<dbReference type="Proteomes" id="UP001595814">
    <property type="component" value="Unassembled WGS sequence"/>
</dbReference>
<keyword evidence="1" id="KW-0812">Transmembrane</keyword>
<feature type="transmembrane region" description="Helical" evidence="1">
    <location>
        <begin position="96"/>
        <end position="116"/>
    </location>
</feature>
<protein>
    <recommendedName>
        <fullName evidence="4">O-antigen ligase-like membrane protein</fullName>
    </recommendedName>
</protein>
<accession>A0ABV8JND5</accession>
<feature type="transmembrane region" description="Helical" evidence="1">
    <location>
        <begin position="63"/>
        <end position="84"/>
    </location>
</feature>
<evidence type="ECO:0000313" key="3">
    <source>
        <dbReference type="Proteomes" id="UP001595814"/>
    </source>
</evidence>
<keyword evidence="1" id="KW-0472">Membrane</keyword>
<name>A0ABV8JND5_9FLAO</name>
<comment type="caution">
    <text evidence="2">The sequence shown here is derived from an EMBL/GenBank/DDBJ whole genome shotgun (WGS) entry which is preliminary data.</text>
</comment>
<proteinExistence type="predicted"/>
<evidence type="ECO:0000313" key="2">
    <source>
        <dbReference type="EMBL" id="MFC4095817.1"/>
    </source>
</evidence>
<reference evidence="3" key="1">
    <citation type="journal article" date="2019" name="Int. J. Syst. Evol. Microbiol.">
        <title>The Global Catalogue of Microorganisms (GCM) 10K type strain sequencing project: providing services to taxonomists for standard genome sequencing and annotation.</title>
        <authorList>
            <consortium name="The Broad Institute Genomics Platform"/>
            <consortium name="The Broad Institute Genome Sequencing Center for Infectious Disease"/>
            <person name="Wu L."/>
            <person name="Ma J."/>
        </authorList>
    </citation>
    <scope>NUCLEOTIDE SEQUENCE [LARGE SCALE GENOMIC DNA]</scope>
    <source>
        <strain evidence="3">CECT 7477</strain>
    </source>
</reference>
<keyword evidence="3" id="KW-1185">Reference proteome</keyword>
<organism evidence="2 3">
    <name type="scientific">Euzebyella saccharophila</name>
    <dbReference type="NCBI Taxonomy" id="679664"/>
    <lineage>
        <taxon>Bacteria</taxon>
        <taxon>Pseudomonadati</taxon>
        <taxon>Bacteroidota</taxon>
        <taxon>Flavobacteriia</taxon>
        <taxon>Flavobacteriales</taxon>
        <taxon>Flavobacteriaceae</taxon>
        <taxon>Euzebyella</taxon>
    </lineage>
</organism>
<feature type="transmembrane region" description="Helical" evidence="1">
    <location>
        <begin position="359"/>
        <end position="377"/>
    </location>
</feature>
<dbReference type="EMBL" id="JBHSAW010000004">
    <property type="protein sequence ID" value="MFC4095817.1"/>
    <property type="molecule type" value="Genomic_DNA"/>
</dbReference>